<dbReference type="GO" id="GO:0009337">
    <property type="term" value="C:sulfite reductase complex (NADPH)"/>
    <property type="evidence" value="ECO:0007669"/>
    <property type="project" value="TreeGrafter"/>
</dbReference>
<dbReference type="PRINTS" id="PR00397">
    <property type="entry name" value="SIROHAEM"/>
</dbReference>
<evidence type="ECO:0000256" key="1">
    <source>
        <dbReference type="ARBA" id="ARBA00022485"/>
    </source>
</evidence>
<keyword evidence="3" id="KW-0560">Oxidoreductase</keyword>
<dbReference type="EMBL" id="BART01008363">
    <property type="protein sequence ID" value="GAG53774.1"/>
    <property type="molecule type" value="Genomic_DNA"/>
</dbReference>
<comment type="caution">
    <text evidence="7">The sequence shown here is derived from an EMBL/GenBank/DDBJ whole genome shotgun (WGS) entry which is preliminary data.</text>
</comment>
<dbReference type="Pfam" id="PF01077">
    <property type="entry name" value="NIR_SIR"/>
    <property type="match status" value="1"/>
</dbReference>
<evidence type="ECO:0000256" key="2">
    <source>
        <dbReference type="ARBA" id="ARBA00022723"/>
    </source>
</evidence>
<sequence length="178" mass="19768">MLFTDVEADDRAPLEEILKRHHVPLSADISNVRRWSMACVAMPTCGLAITESERFLPGMIDQLEVEIARLGLAREEFTIRMTGCPNGCARPYNADIGLVGKTVGKYTVFLGGRLLGDRLNTIYKDLVPADDLVSTITPVLANFKENRLPHERFGDFCHRQGNDALLTWSEAYAEQSAG</sequence>
<dbReference type="AlphaFoldDB" id="X0YD37"/>
<accession>X0YD37</accession>
<evidence type="ECO:0000256" key="3">
    <source>
        <dbReference type="ARBA" id="ARBA00023002"/>
    </source>
</evidence>
<organism evidence="7">
    <name type="scientific">marine sediment metagenome</name>
    <dbReference type="NCBI Taxonomy" id="412755"/>
    <lineage>
        <taxon>unclassified sequences</taxon>
        <taxon>metagenomes</taxon>
        <taxon>ecological metagenomes</taxon>
    </lineage>
</organism>
<dbReference type="GO" id="GO:0000103">
    <property type="term" value="P:sulfate assimilation"/>
    <property type="evidence" value="ECO:0007669"/>
    <property type="project" value="TreeGrafter"/>
</dbReference>
<dbReference type="InterPro" id="IPR045169">
    <property type="entry name" value="NO2/SO3_Rdtase_4Fe4S_prot"/>
</dbReference>
<evidence type="ECO:0000259" key="6">
    <source>
        <dbReference type="Pfam" id="PF01077"/>
    </source>
</evidence>
<dbReference type="SUPFAM" id="SSF56014">
    <property type="entry name" value="Nitrite and sulphite reductase 4Fe-4S domain-like"/>
    <property type="match status" value="1"/>
</dbReference>
<gene>
    <name evidence="7" type="ORF">S01H4_18828</name>
</gene>
<keyword evidence="4" id="KW-0408">Iron</keyword>
<reference evidence="7" key="1">
    <citation type="journal article" date="2014" name="Front. Microbiol.">
        <title>High frequency of phylogenetically diverse reductive dehalogenase-homologous genes in deep subseafloor sedimentary metagenomes.</title>
        <authorList>
            <person name="Kawai M."/>
            <person name="Futagami T."/>
            <person name="Toyoda A."/>
            <person name="Takaki Y."/>
            <person name="Nishi S."/>
            <person name="Hori S."/>
            <person name="Arai W."/>
            <person name="Tsubouchi T."/>
            <person name="Morono Y."/>
            <person name="Uchiyama I."/>
            <person name="Ito T."/>
            <person name="Fujiyama A."/>
            <person name="Inagaki F."/>
            <person name="Takami H."/>
        </authorList>
    </citation>
    <scope>NUCLEOTIDE SEQUENCE</scope>
    <source>
        <strain evidence="7">Expedition CK06-06</strain>
    </source>
</reference>
<dbReference type="InterPro" id="IPR045854">
    <property type="entry name" value="NO2/SO3_Rdtase_4Fe4S_sf"/>
</dbReference>
<protein>
    <recommendedName>
        <fullName evidence="6">Nitrite/sulphite reductase 4Fe-4S domain-containing protein</fullName>
    </recommendedName>
</protein>
<dbReference type="InterPro" id="IPR006066">
    <property type="entry name" value="NO2/SO3_Rdtase_FeS/sirohaem_BS"/>
</dbReference>
<dbReference type="FunFam" id="3.30.413.10:FF:000014">
    <property type="entry name" value="Sulfite reductase [ferredoxin], chloroplastic"/>
    <property type="match status" value="1"/>
</dbReference>
<dbReference type="GO" id="GO:0016002">
    <property type="term" value="F:sulfite reductase activity"/>
    <property type="evidence" value="ECO:0007669"/>
    <property type="project" value="TreeGrafter"/>
</dbReference>
<dbReference type="PANTHER" id="PTHR11493">
    <property type="entry name" value="SULFITE REDUCTASE [NADPH] SUBUNIT BETA-RELATED"/>
    <property type="match status" value="1"/>
</dbReference>
<dbReference type="GO" id="GO:0046872">
    <property type="term" value="F:metal ion binding"/>
    <property type="evidence" value="ECO:0007669"/>
    <property type="project" value="UniProtKB-KW"/>
</dbReference>
<proteinExistence type="predicted"/>
<feature type="domain" description="Nitrite/sulphite reductase 4Fe-4S" evidence="6">
    <location>
        <begin position="36"/>
        <end position="175"/>
    </location>
</feature>
<dbReference type="GO" id="GO:0050311">
    <property type="term" value="F:sulfite reductase (ferredoxin) activity"/>
    <property type="evidence" value="ECO:0007669"/>
    <property type="project" value="TreeGrafter"/>
</dbReference>
<dbReference type="PANTHER" id="PTHR11493:SF47">
    <property type="entry name" value="SULFITE REDUCTASE [NADPH] SUBUNIT BETA"/>
    <property type="match status" value="1"/>
</dbReference>
<dbReference type="GO" id="GO:0020037">
    <property type="term" value="F:heme binding"/>
    <property type="evidence" value="ECO:0007669"/>
    <property type="project" value="InterPro"/>
</dbReference>
<evidence type="ECO:0000256" key="5">
    <source>
        <dbReference type="ARBA" id="ARBA00023014"/>
    </source>
</evidence>
<dbReference type="GO" id="GO:0051539">
    <property type="term" value="F:4 iron, 4 sulfur cluster binding"/>
    <property type="evidence" value="ECO:0007669"/>
    <property type="project" value="UniProtKB-KW"/>
</dbReference>
<keyword evidence="5" id="KW-0411">Iron-sulfur</keyword>
<dbReference type="Gene3D" id="3.30.413.10">
    <property type="entry name" value="Sulfite Reductase Hemoprotein, domain 1"/>
    <property type="match status" value="1"/>
</dbReference>
<name>X0YD37_9ZZZZ</name>
<keyword evidence="1" id="KW-0004">4Fe-4S</keyword>
<dbReference type="PROSITE" id="PS00365">
    <property type="entry name" value="NIR_SIR"/>
    <property type="match status" value="1"/>
</dbReference>
<dbReference type="InterPro" id="IPR006067">
    <property type="entry name" value="NO2/SO3_Rdtase_4Fe4S_dom"/>
</dbReference>
<evidence type="ECO:0000256" key="4">
    <source>
        <dbReference type="ARBA" id="ARBA00023004"/>
    </source>
</evidence>
<evidence type="ECO:0000313" key="7">
    <source>
        <dbReference type="EMBL" id="GAG53774.1"/>
    </source>
</evidence>
<keyword evidence="2" id="KW-0479">Metal-binding</keyword>